<comment type="caution">
    <text evidence="1">The sequence shown here is derived from an EMBL/GenBank/DDBJ whole genome shotgun (WGS) entry which is preliminary data.</text>
</comment>
<feature type="non-terminal residue" evidence="1">
    <location>
        <position position="1"/>
    </location>
</feature>
<dbReference type="EMBL" id="JXTB01000022">
    <property type="protein sequence ID" value="PON75753.1"/>
    <property type="molecule type" value="Genomic_DNA"/>
</dbReference>
<proteinExistence type="predicted"/>
<dbReference type="Proteomes" id="UP000237105">
    <property type="component" value="Unassembled WGS sequence"/>
</dbReference>
<dbReference type="OrthoDB" id="10409689at2759"/>
<organism evidence="1 2">
    <name type="scientific">Parasponia andersonii</name>
    <name type="common">Sponia andersonii</name>
    <dbReference type="NCBI Taxonomy" id="3476"/>
    <lineage>
        <taxon>Eukaryota</taxon>
        <taxon>Viridiplantae</taxon>
        <taxon>Streptophyta</taxon>
        <taxon>Embryophyta</taxon>
        <taxon>Tracheophyta</taxon>
        <taxon>Spermatophyta</taxon>
        <taxon>Magnoliopsida</taxon>
        <taxon>eudicotyledons</taxon>
        <taxon>Gunneridae</taxon>
        <taxon>Pentapetalae</taxon>
        <taxon>rosids</taxon>
        <taxon>fabids</taxon>
        <taxon>Rosales</taxon>
        <taxon>Cannabaceae</taxon>
        <taxon>Parasponia</taxon>
    </lineage>
</organism>
<sequence>SYDFSCLIYIKVYVSLESNNTLVQLSEQLRVIISLPTRVDLREIEGITQVVEGAVEVVVVEAQFRMKSKGHLGDNTDNLLAAVLPSSSNNIVATTTLTSS</sequence>
<dbReference type="AlphaFoldDB" id="A0A2P5DR30"/>
<protein>
    <submittedName>
        <fullName evidence="1">Uncharacterized protein</fullName>
    </submittedName>
</protein>
<keyword evidence="2" id="KW-1185">Reference proteome</keyword>
<accession>A0A2P5DR30</accession>
<name>A0A2P5DR30_PARAD</name>
<evidence type="ECO:0000313" key="1">
    <source>
        <dbReference type="EMBL" id="PON75753.1"/>
    </source>
</evidence>
<gene>
    <name evidence="1" type="ORF">PanWU01x14_040130</name>
</gene>
<evidence type="ECO:0000313" key="2">
    <source>
        <dbReference type="Proteomes" id="UP000237105"/>
    </source>
</evidence>
<reference evidence="2" key="1">
    <citation type="submission" date="2016-06" db="EMBL/GenBank/DDBJ databases">
        <title>Parallel loss of symbiosis genes in relatives of nitrogen-fixing non-legume Parasponia.</title>
        <authorList>
            <person name="Van Velzen R."/>
            <person name="Holmer R."/>
            <person name="Bu F."/>
            <person name="Rutten L."/>
            <person name="Van Zeijl A."/>
            <person name="Liu W."/>
            <person name="Santuari L."/>
            <person name="Cao Q."/>
            <person name="Sharma T."/>
            <person name="Shen D."/>
            <person name="Roswanjaya Y."/>
            <person name="Wardhani T."/>
            <person name="Kalhor M.S."/>
            <person name="Jansen J."/>
            <person name="Van den Hoogen J."/>
            <person name="Gungor B."/>
            <person name="Hartog M."/>
            <person name="Hontelez J."/>
            <person name="Verver J."/>
            <person name="Yang W.-C."/>
            <person name="Schijlen E."/>
            <person name="Repin R."/>
            <person name="Schilthuizen M."/>
            <person name="Schranz E."/>
            <person name="Heidstra R."/>
            <person name="Miyata K."/>
            <person name="Fedorova E."/>
            <person name="Kohlen W."/>
            <person name="Bisseling T."/>
            <person name="Smit S."/>
            <person name="Geurts R."/>
        </authorList>
    </citation>
    <scope>NUCLEOTIDE SEQUENCE [LARGE SCALE GENOMIC DNA]</scope>
    <source>
        <strain evidence="2">cv. WU1-14</strain>
    </source>
</reference>